<protein>
    <submittedName>
        <fullName evidence="2">Uncharacterized protein</fullName>
    </submittedName>
</protein>
<dbReference type="HOGENOM" id="CLU_072619_0_0_1"/>
<evidence type="ECO:0000313" key="2">
    <source>
        <dbReference type="EMBL" id="GAD99559.1"/>
    </source>
</evidence>
<dbReference type="OrthoDB" id="4866090at2759"/>
<name>V5FNG5_BYSSN</name>
<comment type="caution">
    <text evidence="2">The sequence shown here is derived from an EMBL/GenBank/DDBJ whole genome shotgun (WGS) entry which is preliminary data.</text>
</comment>
<feature type="transmembrane region" description="Helical" evidence="1">
    <location>
        <begin position="298"/>
        <end position="316"/>
    </location>
</feature>
<feature type="transmembrane region" description="Helical" evidence="1">
    <location>
        <begin position="12"/>
        <end position="32"/>
    </location>
</feature>
<feature type="transmembrane region" description="Helical" evidence="1">
    <location>
        <begin position="183"/>
        <end position="213"/>
    </location>
</feature>
<dbReference type="InParanoid" id="V5FNG5"/>
<feature type="transmembrane region" description="Helical" evidence="1">
    <location>
        <begin position="238"/>
        <end position="258"/>
    </location>
</feature>
<sequence>MAVQKPVQASLKLLVPLSTVMVTAAILAFTGVPDLAGPDPPVFTTTRHPDTGEHEVNWQIRTTPLLIYQTLHAAPAIVWCVGMPLQHSDRLRRYWPAFHRANGYFVLSGSLLLSITGYLMLFKNMSYSHENLFHIHNLNGVFPIGWPTFGLSLIILGPPYLFSLLQTVRTARAKNFVAHRQWAVFHTISAYAISLERVSLVTTYIVGWVLALFPKEKVHNFFRIENTLAGKAAAEFDIFALCNMLALVLLLAWGTYEYRKTGGAEQHEEMIAIIYIIWGSYLIRAARNPFENELFLDFSVTANVAHISLMTFMAIYNGQDRIHLTGDILAA</sequence>
<keyword evidence="1" id="KW-0472">Membrane</keyword>
<feature type="transmembrane region" description="Helical" evidence="1">
    <location>
        <begin position="103"/>
        <end position="121"/>
    </location>
</feature>
<reference evidence="3" key="1">
    <citation type="journal article" date="2014" name="Genome Announc.">
        <title>Draft genome sequence of the formaldehyde-resistant fungus Byssochlamys spectabilis No. 5 (anamorph Paecilomyces variotii No. 5) (NBRC109023).</title>
        <authorList>
            <person name="Oka T."/>
            <person name="Ekino K."/>
            <person name="Fukuda K."/>
            <person name="Nomura Y."/>
        </authorList>
    </citation>
    <scope>NUCLEOTIDE SEQUENCE [LARGE SCALE GENOMIC DNA]</scope>
    <source>
        <strain evidence="3">No. 5 / NBRC 109023</strain>
    </source>
</reference>
<keyword evidence="1" id="KW-1133">Transmembrane helix</keyword>
<dbReference type="eggNOG" id="ENOG502SQU5">
    <property type="taxonomic scope" value="Eukaryota"/>
</dbReference>
<keyword evidence="1" id="KW-0812">Transmembrane</keyword>
<keyword evidence="3" id="KW-1185">Reference proteome</keyword>
<dbReference type="Proteomes" id="UP000018001">
    <property type="component" value="Unassembled WGS sequence"/>
</dbReference>
<dbReference type="InterPro" id="IPR046572">
    <property type="entry name" value="DUF6632"/>
</dbReference>
<evidence type="ECO:0000313" key="3">
    <source>
        <dbReference type="Proteomes" id="UP000018001"/>
    </source>
</evidence>
<gene>
    <name evidence="2" type="ORF">PVAR5_8274</name>
</gene>
<proteinExistence type="predicted"/>
<dbReference type="AlphaFoldDB" id="V5FNG5"/>
<evidence type="ECO:0000256" key="1">
    <source>
        <dbReference type="SAM" id="Phobius"/>
    </source>
</evidence>
<feature type="transmembrane region" description="Helical" evidence="1">
    <location>
        <begin position="65"/>
        <end position="82"/>
    </location>
</feature>
<organism evidence="2 3">
    <name type="scientific">Byssochlamys spectabilis (strain No. 5 / NBRC 109023)</name>
    <name type="common">Paecilomyces variotii</name>
    <dbReference type="NCBI Taxonomy" id="1356009"/>
    <lineage>
        <taxon>Eukaryota</taxon>
        <taxon>Fungi</taxon>
        <taxon>Dikarya</taxon>
        <taxon>Ascomycota</taxon>
        <taxon>Pezizomycotina</taxon>
        <taxon>Eurotiomycetes</taxon>
        <taxon>Eurotiomycetidae</taxon>
        <taxon>Eurotiales</taxon>
        <taxon>Thermoascaceae</taxon>
        <taxon>Paecilomyces</taxon>
    </lineage>
</organism>
<accession>V5FNG5</accession>
<dbReference type="Pfam" id="PF20337">
    <property type="entry name" value="DUF6632"/>
    <property type="match status" value="1"/>
</dbReference>
<dbReference type="EMBL" id="BAUL01000303">
    <property type="protein sequence ID" value="GAD99559.1"/>
    <property type="molecule type" value="Genomic_DNA"/>
</dbReference>
<feature type="transmembrane region" description="Helical" evidence="1">
    <location>
        <begin position="141"/>
        <end position="162"/>
    </location>
</feature>